<dbReference type="Proteomes" id="UP000177798">
    <property type="component" value="Chromosome 1"/>
</dbReference>
<comment type="similarity">
    <text evidence="1">Belongs to the thiolase-like superfamily. Beta-ketoacyl-ACP synthases family.</text>
</comment>
<dbReference type="PANTHER" id="PTHR43775">
    <property type="entry name" value="FATTY ACID SYNTHASE"/>
    <property type="match status" value="1"/>
</dbReference>
<evidence type="ECO:0000256" key="1">
    <source>
        <dbReference type="RuleBase" id="RU003694"/>
    </source>
</evidence>
<dbReference type="Pfam" id="PF00109">
    <property type="entry name" value="ketoacyl-synt"/>
    <property type="match status" value="1"/>
</dbReference>
<keyword evidence="1" id="KW-0808">Transferase</keyword>
<dbReference type="Pfam" id="PF02801">
    <property type="entry name" value="Ketoacyl-synt_C"/>
    <property type="match status" value="1"/>
</dbReference>
<sequence length="404" mass="44374">MASYASIDVQVNGNDSHSSEDSVQNASATQPVMNLPSSGPFLLNPTAIIGISFAFPQDAHSSDGFWYMLMQARCASEDFPQSRLNISSFYHLDLARQDSLPFRGGHFLDGSIAGFDAPFFSISAQEARDMDHLQRGLLETTYRALENAGLSLEMVVGSKSSVYTRCFTTDWRDMYAKDPDQWHSYAATGVAGLSMCANRISWFFNFQEASANIDTACSSSLVSLDMACRDLFLGEAEMAYGQTQPVTQPSGDAHETLIRETYRKRACVHLLHHTSKLTGLEPLPVEKDPIEVNAIGKVFREIRSADDLLIVGAVKSNIGHLGGASGLAGLIKNVSYLSNSLAKQCSAYSVCELLHFQGSNAHVILEDVYHYLRDHELKGEHITVPSVSPQSFLQQQQQDSTPEI</sequence>
<protein>
    <recommendedName>
        <fullName evidence="3">Ketosynthase family 3 (KS3) domain-containing protein</fullName>
    </recommendedName>
</protein>
<dbReference type="PANTHER" id="PTHR43775:SF29">
    <property type="entry name" value="ASPERFURANONE POLYKETIDE SYNTHASE AFOG-RELATED"/>
    <property type="match status" value="1"/>
</dbReference>
<evidence type="ECO:0000259" key="3">
    <source>
        <dbReference type="PROSITE" id="PS52004"/>
    </source>
</evidence>
<evidence type="ECO:0000256" key="2">
    <source>
        <dbReference type="SAM" id="MobiDB-lite"/>
    </source>
</evidence>
<dbReference type="SMART" id="SM00825">
    <property type="entry name" value="PKS_KS"/>
    <property type="match status" value="1"/>
</dbReference>
<gene>
    <name evidence="4" type="ORF">sscle_01g010450</name>
</gene>
<feature type="domain" description="Ketosynthase family 3 (KS3)" evidence="3">
    <location>
        <begin position="43"/>
        <end position="367"/>
    </location>
</feature>
<dbReference type="InterPro" id="IPR016039">
    <property type="entry name" value="Thiolase-like"/>
</dbReference>
<dbReference type="SUPFAM" id="SSF53901">
    <property type="entry name" value="Thiolase-like"/>
    <property type="match status" value="2"/>
</dbReference>
<dbReference type="InterPro" id="IPR014030">
    <property type="entry name" value="Ketoacyl_synth_N"/>
</dbReference>
<dbReference type="Gene3D" id="3.40.47.10">
    <property type="match status" value="2"/>
</dbReference>
<dbReference type="AlphaFoldDB" id="A0A1D9PU71"/>
<organism evidence="4 5">
    <name type="scientific">Sclerotinia sclerotiorum (strain ATCC 18683 / 1980 / Ss-1)</name>
    <name type="common">White mold</name>
    <name type="synonym">Whetzelinia sclerotiorum</name>
    <dbReference type="NCBI Taxonomy" id="665079"/>
    <lineage>
        <taxon>Eukaryota</taxon>
        <taxon>Fungi</taxon>
        <taxon>Dikarya</taxon>
        <taxon>Ascomycota</taxon>
        <taxon>Pezizomycotina</taxon>
        <taxon>Leotiomycetes</taxon>
        <taxon>Helotiales</taxon>
        <taxon>Sclerotiniaceae</taxon>
        <taxon>Sclerotinia</taxon>
    </lineage>
</organism>
<feature type="region of interest" description="Disordered" evidence="2">
    <location>
        <begin position="1"/>
        <end position="30"/>
    </location>
</feature>
<evidence type="ECO:0000313" key="4">
    <source>
        <dbReference type="EMBL" id="APA06275.1"/>
    </source>
</evidence>
<dbReference type="VEuPathDB" id="FungiDB:sscle_01g010450"/>
<name>A0A1D9PU71_SCLS1</name>
<accession>A0A1D9PU71</accession>
<reference evidence="5" key="1">
    <citation type="journal article" date="2017" name="Genome Biol. Evol.">
        <title>The complete genome sequence of the phytopathogenic fungus Sclerotinia sclerotiorum reveals insights into the genome architecture of broad host range pathogens.</title>
        <authorList>
            <person name="Derbyshire M."/>
            <person name="Denton-Giles M."/>
            <person name="Hegedus D."/>
            <person name="Seifbarghy S."/>
            <person name="Rollins J."/>
            <person name="van Kan J."/>
            <person name="Seidl M.F."/>
            <person name="Faino L."/>
            <person name="Mbengue M."/>
            <person name="Navaud O."/>
            <person name="Raffaele S."/>
            <person name="Hammond-Kosack K."/>
            <person name="Heard S."/>
            <person name="Oliver R."/>
        </authorList>
    </citation>
    <scope>NUCLEOTIDE SEQUENCE [LARGE SCALE GENOMIC DNA]</scope>
    <source>
        <strain evidence="5">ATCC 18683 / 1980 / Ss-1</strain>
    </source>
</reference>
<dbReference type="OrthoDB" id="329835at2759"/>
<dbReference type="InterPro" id="IPR014031">
    <property type="entry name" value="Ketoacyl_synth_C"/>
</dbReference>
<dbReference type="EMBL" id="CP017814">
    <property type="protein sequence ID" value="APA06275.1"/>
    <property type="molecule type" value="Genomic_DNA"/>
</dbReference>
<dbReference type="GO" id="GO:0016746">
    <property type="term" value="F:acyltransferase activity"/>
    <property type="evidence" value="ECO:0007669"/>
    <property type="project" value="InterPro"/>
</dbReference>
<feature type="compositionally biased region" description="Polar residues" evidence="2">
    <location>
        <begin position="9"/>
        <end position="30"/>
    </location>
</feature>
<dbReference type="InterPro" id="IPR050091">
    <property type="entry name" value="PKS_NRPS_Biosynth_Enz"/>
</dbReference>
<dbReference type="CDD" id="cd00833">
    <property type="entry name" value="PKS"/>
    <property type="match status" value="1"/>
</dbReference>
<dbReference type="InterPro" id="IPR020841">
    <property type="entry name" value="PKS_Beta-ketoAc_synthase_dom"/>
</dbReference>
<dbReference type="PROSITE" id="PS52004">
    <property type="entry name" value="KS3_2"/>
    <property type="match status" value="1"/>
</dbReference>
<proteinExistence type="inferred from homology"/>
<evidence type="ECO:0000313" key="5">
    <source>
        <dbReference type="Proteomes" id="UP000177798"/>
    </source>
</evidence>